<proteinExistence type="inferred from homology"/>
<dbReference type="InterPro" id="IPR020568">
    <property type="entry name" value="Ribosomal_Su5_D2-typ_SF"/>
</dbReference>
<dbReference type="InterPro" id="IPR014721">
    <property type="entry name" value="Ribsml_uS5_D2-typ_fold_subgr"/>
</dbReference>
<dbReference type="InterPro" id="IPR000100">
    <property type="entry name" value="RNase_P"/>
</dbReference>
<evidence type="ECO:0000313" key="9">
    <source>
        <dbReference type="Proteomes" id="UP000602087"/>
    </source>
</evidence>
<dbReference type="NCBIfam" id="TIGR00188">
    <property type="entry name" value="rnpA"/>
    <property type="match status" value="1"/>
</dbReference>
<evidence type="ECO:0000256" key="7">
    <source>
        <dbReference type="NCBIfam" id="TIGR00188"/>
    </source>
</evidence>
<keyword evidence="9" id="KW-1185">Reference proteome</keyword>
<organism evidence="8 9">
    <name type="scientific">Sanguibacter suaedae</name>
    <dbReference type="NCBI Taxonomy" id="2795737"/>
    <lineage>
        <taxon>Bacteria</taxon>
        <taxon>Bacillati</taxon>
        <taxon>Actinomycetota</taxon>
        <taxon>Actinomycetes</taxon>
        <taxon>Micrococcales</taxon>
        <taxon>Sanguibacteraceae</taxon>
        <taxon>Sanguibacter</taxon>
    </lineage>
</organism>
<comment type="subunit">
    <text evidence="6">Consists of a catalytic RNA component (M1 or rnpB) and a protein subunit.</text>
</comment>
<dbReference type="SUPFAM" id="SSF54211">
    <property type="entry name" value="Ribosomal protein S5 domain 2-like"/>
    <property type="match status" value="1"/>
</dbReference>
<dbReference type="Pfam" id="PF00825">
    <property type="entry name" value="Ribonuclease_P"/>
    <property type="match status" value="1"/>
</dbReference>
<dbReference type="Gene3D" id="3.30.230.10">
    <property type="match status" value="1"/>
</dbReference>
<evidence type="ECO:0000256" key="3">
    <source>
        <dbReference type="ARBA" id="ARBA00022759"/>
    </source>
</evidence>
<evidence type="ECO:0000256" key="5">
    <source>
        <dbReference type="ARBA" id="ARBA00022884"/>
    </source>
</evidence>
<dbReference type="EMBL" id="JAEINH010000005">
    <property type="protein sequence ID" value="MBI9114843.1"/>
    <property type="molecule type" value="Genomic_DNA"/>
</dbReference>
<comment type="catalytic activity">
    <reaction evidence="6">
        <text>Endonucleolytic cleavage of RNA, removing 5'-extranucleotides from tRNA precursor.</text>
        <dbReference type="EC" id="3.1.26.5"/>
    </reaction>
</comment>
<evidence type="ECO:0000256" key="2">
    <source>
        <dbReference type="ARBA" id="ARBA00022722"/>
    </source>
</evidence>
<evidence type="ECO:0000313" key="8">
    <source>
        <dbReference type="EMBL" id="MBI9114843.1"/>
    </source>
</evidence>
<evidence type="ECO:0000256" key="1">
    <source>
        <dbReference type="ARBA" id="ARBA00022694"/>
    </source>
</evidence>
<keyword evidence="4 6" id="KW-0378">Hydrolase</keyword>
<dbReference type="Proteomes" id="UP000602087">
    <property type="component" value="Unassembled WGS sequence"/>
</dbReference>
<dbReference type="PANTHER" id="PTHR33992:SF1">
    <property type="entry name" value="RIBONUCLEASE P PROTEIN COMPONENT"/>
    <property type="match status" value="1"/>
</dbReference>
<comment type="similarity">
    <text evidence="6">Belongs to the RnpA family.</text>
</comment>
<dbReference type="AlphaFoldDB" id="A0A934I422"/>
<evidence type="ECO:0000256" key="4">
    <source>
        <dbReference type="ARBA" id="ARBA00022801"/>
    </source>
</evidence>
<evidence type="ECO:0000256" key="6">
    <source>
        <dbReference type="HAMAP-Rule" id="MF_00227"/>
    </source>
</evidence>
<dbReference type="GO" id="GO:0001682">
    <property type="term" value="P:tRNA 5'-leader removal"/>
    <property type="evidence" value="ECO:0007669"/>
    <property type="project" value="UniProtKB-UniRule"/>
</dbReference>
<keyword evidence="1 6" id="KW-0819">tRNA processing</keyword>
<dbReference type="PANTHER" id="PTHR33992">
    <property type="entry name" value="RIBONUCLEASE P PROTEIN COMPONENT"/>
    <property type="match status" value="1"/>
</dbReference>
<sequence length="122" mass="13063">MLPAAHRMRRPGDFDRAVRGGVRTGKSTMVVHVADALGDEDAPSVGFVVSKAVGNAVVRNVVKRRMRAVVAEHLTELAPGTLVVVRSLPASASASYTTLESDFSSCLARAQKKRRTPRPVGR</sequence>
<accession>A0A934I422</accession>
<dbReference type="HAMAP" id="MF_00227">
    <property type="entry name" value="RNase_P"/>
    <property type="match status" value="1"/>
</dbReference>
<name>A0A934I422_9MICO</name>
<comment type="function">
    <text evidence="6">RNaseP catalyzes the removal of the 5'-leader sequence from pre-tRNA to produce the mature 5'-terminus. It can also cleave other RNA substrates such as 4.5S RNA. The protein component plays an auxiliary but essential role in vivo by binding to the 5'-leader sequence and broadening the substrate specificity of the ribozyme.</text>
</comment>
<dbReference type="GO" id="GO:0030677">
    <property type="term" value="C:ribonuclease P complex"/>
    <property type="evidence" value="ECO:0007669"/>
    <property type="project" value="TreeGrafter"/>
</dbReference>
<dbReference type="GO" id="GO:0042781">
    <property type="term" value="F:3'-tRNA processing endoribonuclease activity"/>
    <property type="evidence" value="ECO:0007669"/>
    <property type="project" value="TreeGrafter"/>
</dbReference>
<keyword evidence="5 6" id="KW-0694">RNA-binding</keyword>
<comment type="caution">
    <text evidence="8">The sequence shown here is derived from an EMBL/GenBank/DDBJ whole genome shotgun (WGS) entry which is preliminary data.</text>
</comment>
<protein>
    <recommendedName>
        <fullName evidence="6 7">Ribonuclease P protein component</fullName>
        <shortName evidence="6">RNase P protein</shortName>
        <shortName evidence="6">RNaseP protein</shortName>
        <ecNumber evidence="6 7">3.1.26.5</ecNumber>
    </recommendedName>
    <alternativeName>
        <fullName evidence="6">Protein C5</fullName>
    </alternativeName>
</protein>
<keyword evidence="3 6" id="KW-0255">Endonuclease</keyword>
<dbReference type="GO" id="GO:0004526">
    <property type="term" value="F:ribonuclease P activity"/>
    <property type="evidence" value="ECO:0007669"/>
    <property type="project" value="UniProtKB-UniRule"/>
</dbReference>
<keyword evidence="2 6" id="KW-0540">Nuclease</keyword>
<dbReference type="GO" id="GO:0000049">
    <property type="term" value="F:tRNA binding"/>
    <property type="evidence" value="ECO:0007669"/>
    <property type="project" value="UniProtKB-UniRule"/>
</dbReference>
<gene>
    <name evidence="6 8" type="primary">rnpA</name>
    <name evidence="8" type="ORF">JAV76_07430</name>
</gene>
<dbReference type="EC" id="3.1.26.5" evidence="6 7"/>
<reference evidence="8" key="1">
    <citation type="submission" date="2020-12" db="EMBL/GenBank/DDBJ databases">
        <title>Sanguibacter suaedae sp. nov., isolated from Suaeda aralocaspica.</title>
        <authorList>
            <person name="Ma Q."/>
        </authorList>
    </citation>
    <scope>NUCLEOTIDE SEQUENCE</scope>
    <source>
        <strain evidence="8">YZGR15</strain>
    </source>
</reference>